<comment type="caution">
    <text evidence="2">The sequence shown here is derived from an EMBL/GenBank/DDBJ whole genome shotgun (WGS) entry which is preliminary data.</text>
</comment>
<reference evidence="2" key="1">
    <citation type="submission" date="2020-05" db="EMBL/GenBank/DDBJ databases">
        <title>Mycena genomes resolve the evolution of fungal bioluminescence.</title>
        <authorList>
            <person name="Tsai I.J."/>
        </authorList>
    </citation>
    <scope>NUCLEOTIDE SEQUENCE</scope>
    <source>
        <strain evidence="2">110903Hualien_Pintung</strain>
    </source>
</reference>
<dbReference type="Pfam" id="PF01426">
    <property type="entry name" value="BAH"/>
    <property type="match status" value="1"/>
</dbReference>
<dbReference type="OrthoDB" id="10259622at2759"/>
<proteinExistence type="predicted"/>
<evidence type="ECO:0000259" key="1">
    <source>
        <dbReference type="PROSITE" id="PS51038"/>
    </source>
</evidence>
<dbReference type="PROSITE" id="PS51038">
    <property type="entry name" value="BAH"/>
    <property type="match status" value="1"/>
</dbReference>
<evidence type="ECO:0000313" key="2">
    <source>
        <dbReference type="EMBL" id="KAF7319292.1"/>
    </source>
</evidence>
<dbReference type="Proteomes" id="UP000613580">
    <property type="component" value="Unassembled WGS sequence"/>
</dbReference>
<dbReference type="InterPro" id="IPR043151">
    <property type="entry name" value="BAH_sf"/>
</dbReference>
<keyword evidence="3" id="KW-1185">Reference proteome</keyword>
<name>A0A8H6WIY0_MYCCL</name>
<evidence type="ECO:0000313" key="3">
    <source>
        <dbReference type="Proteomes" id="UP000613580"/>
    </source>
</evidence>
<protein>
    <submittedName>
        <fullName evidence="2">BAH domain-containing protein</fullName>
    </submittedName>
</protein>
<dbReference type="Gene3D" id="2.30.30.490">
    <property type="match status" value="1"/>
</dbReference>
<dbReference type="AlphaFoldDB" id="A0A8H6WIY0"/>
<dbReference type="InterPro" id="IPR001025">
    <property type="entry name" value="BAH_dom"/>
</dbReference>
<accession>A0A8H6WIY0</accession>
<sequence>MRSLNVNLDSTMAKQKLGRKLVKGQVGGVLTDKEWAALQPFDLLDLEDDHGGLETFKAGDDVTLVHGTPTPQQVAKYRLQDYWVGKIQEIRGDAEKGEAWVKLNWYYLSSDPQLKKHIPAFQPSPGATFELLYSHHCESISVADICGKIQVLTFREDDPDQPPIPPETFFCRYYFDIDGGFSILQYLKAPDVDPTTLSKGKICTVRCTLCAHSYYPEEPDLDEAQRWCPAPTCRRGFHHGCLQDHRSLDLQKNDSDDEDSDVDMDDDTLTMDELVRARLTNHPDGDPTTNGLITLPSLKTLSALIPEPLLLLAAQPLVRGGVDYGIAGNLAAVSAARRLVLKHLLADADGDGDGDVDLENWGAQPVFRDWLDAIVEPLDLGTSLYLPPLIKCPNCERAI</sequence>
<dbReference type="EMBL" id="JACAZE010000003">
    <property type="protein sequence ID" value="KAF7319292.1"/>
    <property type="molecule type" value="Genomic_DNA"/>
</dbReference>
<gene>
    <name evidence="2" type="ORF">HMN09_00266700</name>
</gene>
<dbReference type="GO" id="GO:0003682">
    <property type="term" value="F:chromatin binding"/>
    <property type="evidence" value="ECO:0007669"/>
    <property type="project" value="InterPro"/>
</dbReference>
<dbReference type="CDD" id="cd04370">
    <property type="entry name" value="BAH"/>
    <property type="match status" value="1"/>
</dbReference>
<organism evidence="2 3">
    <name type="scientific">Mycena chlorophos</name>
    <name type="common">Agaric fungus</name>
    <name type="synonym">Agaricus chlorophos</name>
    <dbReference type="NCBI Taxonomy" id="658473"/>
    <lineage>
        <taxon>Eukaryota</taxon>
        <taxon>Fungi</taxon>
        <taxon>Dikarya</taxon>
        <taxon>Basidiomycota</taxon>
        <taxon>Agaricomycotina</taxon>
        <taxon>Agaricomycetes</taxon>
        <taxon>Agaricomycetidae</taxon>
        <taxon>Agaricales</taxon>
        <taxon>Marasmiineae</taxon>
        <taxon>Mycenaceae</taxon>
        <taxon>Mycena</taxon>
    </lineage>
</organism>
<feature type="domain" description="BAH" evidence="1">
    <location>
        <begin position="54"/>
        <end position="186"/>
    </location>
</feature>